<dbReference type="Proteomes" id="UP000029867">
    <property type="component" value="Unassembled WGS sequence"/>
</dbReference>
<evidence type="ECO:0000256" key="3">
    <source>
        <dbReference type="SAM" id="MobiDB-lite"/>
    </source>
</evidence>
<name>A0A099P5K2_PICKU</name>
<reference evidence="5" key="4">
    <citation type="submission" date="2017-01" db="EMBL/GenBank/DDBJ databases">
        <authorList>
            <person name="Mah S.A."/>
            <person name="Swanson W.J."/>
            <person name="Moy G.W."/>
            <person name="Vacquier V.D."/>
        </authorList>
    </citation>
    <scope>NUCLEOTIDE SEQUENCE [LARGE SCALE GENOMIC DNA]</scope>
    <source>
        <strain evidence="5">129</strain>
    </source>
</reference>
<dbReference type="GO" id="GO:0005737">
    <property type="term" value="C:cytoplasm"/>
    <property type="evidence" value="ECO:0007669"/>
    <property type="project" value="TreeGrafter"/>
</dbReference>
<evidence type="ECO:0000313" key="4">
    <source>
        <dbReference type="EMBL" id="KGK39482.1"/>
    </source>
</evidence>
<dbReference type="PANTHER" id="PTHR10358">
    <property type="entry name" value="ENDOSULFINE"/>
    <property type="match status" value="1"/>
</dbReference>
<dbReference type="GO" id="GO:0034477">
    <property type="term" value="P:U6 snRNA 3'-end processing"/>
    <property type="evidence" value="ECO:0007669"/>
    <property type="project" value="InterPro"/>
</dbReference>
<feature type="compositionally biased region" description="Basic and acidic residues" evidence="3">
    <location>
        <begin position="16"/>
        <end position="33"/>
    </location>
</feature>
<reference evidence="6" key="1">
    <citation type="journal article" date="2014" name="Microb. Cell Fact.">
        <title>Exploiting Issatchenkia orientalis SD108 for succinic acid production.</title>
        <authorList>
            <person name="Xiao H."/>
            <person name="Shao Z."/>
            <person name="Jiang Y."/>
            <person name="Dole S."/>
            <person name="Zhao H."/>
        </authorList>
    </citation>
    <scope>NUCLEOTIDE SEQUENCE [LARGE SCALE GENOMIC DNA]</scope>
    <source>
        <strain evidence="6">SD108</strain>
    </source>
</reference>
<dbReference type="HOGENOM" id="CLU_813976_0_0_1"/>
<evidence type="ECO:0000256" key="2">
    <source>
        <dbReference type="RuleBase" id="RU363120"/>
    </source>
</evidence>
<comment type="function">
    <text evidence="2">Plays an essential role in initiation of the G0 program by preventing the degradation of specific nutrient-regulated mRNAs via the 5'-3' mRNA decay pathway.</text>
</comment>
<sequence>MTRKLVEYSDSESDDSDVRSMEDGFPCDHKPRFEGENKETEFIPPIHDILNKFSKVPIRINGAHRRRAEDGSRGSKIETFFFYFPVFLSGEDADTIDGYIELVREKVEAAGGKVRNLAINDLTRGREPLHISICYNMRATSEEADRITTEMKRDKVLQSVSFPIPLEFQGVTIVDNRITSRQFVIMELSETSKSTLRPFVDCLNHLDHKYGNSTGNTMSSSKPTDPNDPLYTPDTSKVDLSSLSPQELKLYKLYGKLPKTNDILRGKLKERKFFDSGDYAMSKAASHGERANIPDQVGVLNPLHNPEIENVARINRNSVVGSVSIGTNVSKKSKLEEDSTG</sequence>
<feature type="compositionally biased region" description="Polar residues" evidence="3">
    <location>
        <begin position="212"/>
        <end position="224"/>
    </location>
</feature>
<dbReference type="InterPro" id="IPR027521">
    <property type="entry name" value="Usb1"/>
</dbReference>
<dbReference type="InterPro" id="IPR006760">
    <property type="entry name" value="Endosulphine"/>
</dbReference>
<dbReference type="Pfam" id="PF09749">
    <property type="entry name" value="HVSL"/>
    <property type="match status" value="1"/>
</dbReference>
<evidence type="ECO:0000313" key="7">
    <source>
        <dbReference type="Proteomes" id="UP000189274"/>
    </source>
</evidence>
<reference evidence="4" key="2">
    <citation type="submission" date="2014-08" db="EMBL/GenBank/DDBJ databases">
        <title>Exploiting Issatchenkia orientalis SD108 for Succinic Acid Production.</title>
        <authorList>
            <person name="Xiao H."/>
            <person name="Shao Z."/>
            <person name="Jiang Y."/>
            <person name="Dole S."/>
            <person name="Zhao H."/>
        </authorList>
    </citation>
    <scope>NUCLEOTIDE SEQUENCE [LARGE SCALE GENOMIC DNA]</scope>
    <source>
        <strain evidence="4">SD108</strain>
    </source>
</reference>
<dbReference type="Gene3D" id="3.90.1140.10">
    <property type="entry name" value="Cyclic phosphodiesterase"/>
    <property type="match status" value="1"/>
</dbReference>
<organism evidence="4 6">
    <name type="scientific">Pichia kudriavzevii</name>
    <name type="common">Yeast</name>
    <name type="synonym">Issatchenkia orientalis</name>
    <dbReference type="NCBI Taxonomy" id="4909"/>
    <lineage>
        <taxon>Eukaryota</taxon>
        <taxon>Fungi</taxon>
        <taxon>Dikarya</taxon>
        <taxon>Ascomycota</taxon>
        <taxon>Saccharomycotina</taxon>
        <taxon>Pichiomycetes</taxon>
        <taxon>Pichiales</taxon>
        <taxon>Pichiaceae</taxon>
        <taxon>Pichia</taxon>
    </lineage>
</organism>
<dbReference type="GO" id="GO:0004864">
    <property type="term" value="F:protein phosphatase inhibitor activity"/>
    <property type="evidence" value="ECO:0007669"/>
    <property type="project" value="TreeGrafter"/>
</dbReference>
<reference evidence="7" key="3">
    <citation type="journal article" date="2017" name="Genome Announc.">
        <title>Genome sequences of Cyberlindnera fabianii 65, Pichia kudriavzevii 129, and Saccharomyces cerevisiae 131 isolated from fermented masau fruits in Zimbabwe.</title>
        <authorList>
            <person name="van Rijswijck I.M.H."/>
            <person name="Derks M.F.L."/>
            <person name="Abee T."/>
            <person name="de Ridder D."/>
            <person name="Smid E.J."/>
        </authorList>
    </citation>
    <scope>NUCLEOTIDE SEQUENCE [LARGE SCALE GENOMIC DNA]</scope>
    <source>
        <strain evidence="7">129</strain>
    </source>
</reference>
<accession>A0A099P5K2</accession>
<evidence type="ECO:0000256" key="1">
    <source>
        <dbReference type="ARBA" id="ARBA00010520"/>
    </source>
</evidence>
<dbReference type="EMBL" id="JQFK01000008">
    <property type="protein sequence ID" value="KGK39482.1"/>
    <property type="molecule type" value="Genomic_DNA"/>
</dbReference>
<proteinExistence type="inferred from homology"/>
<evidence type="ECO:0000313" key="6">
    <source>
        <dbReference type="Proteomes" id="UP000029867"/>
    </source>
</evidence>
<dbReference type="EMBL" id="MQVM01000022">
    <property type="protein sequence ID" value="ONH72325.1"/>
    <property type="molecule type" value="Genomic_DNA"/>
</dbReference>
<dbReference type="VEuPathDB" id="FungiDB:C5L36_0E03850"/>
<dbReference type="Pfam" id="PF04667">
    <property type="entry name" value="Endosulfine"/>
    <property type="match status" value="1"/>
</dbReference>
<comment type="caution">
    <text evidence="4">The sequence shown here is derived from an EMBL/GenBank/DDBJ whole genome shotgun (WGS) entry which is preliminary data.</text>
</comment>
<comment type="similarity">
    <text evidence="1 2">Belongs to the endosulfine family.</text>
</comment>
<dbReference type="GO" id="GO:0004518">
    <property type="term" value="F:nuclease activity"/>
    <property type="evidence" value="ECO:0007669"/>
    <property type="project" value="InterPro"/>
</dbReference>
<dbReference type="PANTHER" id="PTHR10358:SF6">
    <property type="entry name" value="ENDOSULFINE, ISOFORM A"/>
    <property type="match status" value="1"/>
</dbReference>
<feature type="region of interest" description="Disordered" evidence="3">
    <location>
        <begin position="212"/>
        <end position="238"/>
    </location>
</feature>
<gene>
    <name evidence="5" type="ORF">BOH78_3906</name>
    <name evidence="4" type="ORF">JL09_g1374</name>
</gene>
<protein>
    <recommendedName>
        <fullName evidence="2">mRNA stability protein</fullName>
    </recommendedName>
</protein>
<dbReference type="Proteomes" id="UP000189274">
    <property type="component" value="Unassembled WGS sequence"/>
</dbReference>
<dbReference type="eggNOG" id="KOG4076">
    <property type="taxonomic scope" value="Eukaryota"/>
</dbReference>
<feature type="region of interest" description="Disordered" evidence="3">
    <location>
        <begin position="1"/>
        <end position="33"/>
    </location>
</feature>
<evidence type="ECO:0000313" key="5">
    <source>
        <dbReference type="EMBL" id="ONH72325.1"/>
    </source>
</evidence>
<dbReference type="VEuPathDB" id="FungiDB:C5L36_0E03855"/>
<dbReference type="AlphaFoldDB" id="A0A099P5K2"/>